<dbReference type="InterPro" id="IPR013894">
    <property type="entry name" value="RMI1_OB"/>
</dbReference>
<evidence type="ECO:0000256" key="4">
    <source>
        <dbReference type="ARBA" id="ARBA00022705"/>
    </source>
</evidence>
<gene>
    <name evidence="11" type="primary">RMI1</name>
</gene>
<evidence type="ECO:0000259" key="10">
    <source>
        <dbReference type="Pfam" id="PF21000"/>
    </source>
</evidence>
<sequence length="417" mass="45440">MSVRMEAVGSWLRSRWQVLVPDAWLEACVGWVVQESGDRVLDPEQLQQQVLEQWLLTDLRALGQAALPEDLAGPGPSALRGCACVQVDSLLDVSQPAYSQLQRCRGDDCSDQEVCGATQATQATQAARRPARMLMLQLTDGVRSCEALELRPVPALRPDLPPGTKLLLQGPIACRLGVLLLGPENVRLLGGEVEALVERNRQVRLLSRALGLPEAERAGEDEGPRPTHIPGGPPDDDDFPDDDFPLDELDHALSQQISQDAVPRHQEGGSAPFTYLCTLQAGPWPPPAAQEVRLQAFIVTLQGSMRSRGGQWGVAACISDGTGYLEVELSDAVLTGLVGLSAGEWKLLRRDDRRRAEAESRLQRCQRRLVDMCCIFTVRLDPAGERAVVLSADTPTETDRAALQERVEGRRGGPDLP</sequence>
<dbReference type="GO" id="GO:0016604">
    <property type="term" value="C:nuclear body"/>
    <property type="evidence" value="ECO:0007669"/>
    <property type="project" value="TreeGrafter"/>
</dbReference>
<keyword evidence="12" id="KW-1185">Reference proteome</keyword>
<evidence type="ECO:0000256" key="3">
    <source>
        <dbReference type="ARBA" id="ARBA00018987"/>
    </source>
</evidence>
<dbReference type="Proteomes" id="UP000694580">
    <property type="component" value="Unplaced"/>
</dbReference>
<dbReference type="InterPro" id="IPR044881">
    <property type="entry name" value="RMI1_N_N_sf"/>
</dbReference>
<feature type="compositionally biased region" description="Basic and acidic residues" evidence="7">
    <location>
        <begin position="214"/>
        <end position="225"/>
    </location>
</feature>
<dbReference type="FunFam" id="2.40.50.770:FF:000002">
    <property type="entry name" value="recQ-mediated genome instability protein 1"/>
    <property type="match status" value="1"/>
</dbReference>
<reference evidence="11" key="1">
    <citation type="submission" date="2025-08" db="UniProtKB">
        <authorList>
            <consortium name="Ensembl"/>
        </authorList>
    </citation>
    <scope>IDENTIFICATION</scope>
</reference>
<feature type="compositionally biased region" description="Basic and acidic residues" evidence="7">
    <location>
        <begin position="397"/>
        <end position="417"/>
    </location>
</feature>
<dbReference type="PANTHER" id="PTHR14790">
    <property type="entry name" value="RECQ-MEDIATED GENOME INSTABILITY PROTEIN 1 RMI1"/>
    <property type="match status" value="1"/>
</dbReference>
<dbReference type="PANTHER" id="PTHR14790:SF15">
    <property type="entry name" value="RECQ-MEDIATED GENOME INSTABILITY PROTEIN 1"/>
    <property type="match status" value="1"/>
</dbReference>
<evidence type="ECO:0000256" key="2">
    <source>
        <dbReference type="ARBA" id="ARBA00006395"/>
    </source>
</evidence>
<dbReference type="Gene3D" id="2.40.50.770">
    <property type="entry name" value="RecQ-mediated genome instability protein Rmi1, C-terminal domain"/>
    <property type="match status" value="1"/>
</dbReference>
<dbReference type="Gene3D" id="2.40.50.510">
    <property type="match status" value="1"/>
</dbReference>
<dbReference type="GO" id="GO:0000166">
    <property type="term" value="F:nucleotide binding"/>
    <property type="evidence" value="ECO:0007669"/>
    <property type="project" value="InterPro"/>
</dbReference>
<dbReference type="InterPro" id="IPR032199">
    <property type="entry name" value="RMI1_C"/>
</dbReference>
<reference evidence="11" key="2">
    <citation type="submission" date="2025-09" db="UniProtKB">
        <authorList>
            <consortium name="Ensembl"/>
        </authorList>
    </citation>
    <scope>IDENTIFICATION</scope>
</reference>
<dbReference type="GeneTree" id="ENSGT00940000161055"/>
<comment type="function">
    <text evidence="6">Essential component of the RMI complex, a complex that plays an important role in the processing of homologous recombination intermediates to limit DNA crossover formation in cells. Promotes TOP3A binding to double Holliday junctions (DHJ) and hence stimulates TOP3A-mediated dissolution. Required for BLM phosphorylation during mitosis. Within the BLM complex, required for BLM and TOP3A stability.</text>
</comment>
<feature type="domain" description="RecQ-mediated genome instability protein 1 C-terminal OB-fold" evidence="9">
    <location>
        <begin position="271"/>
        <end position="407"/>
    </location>
</feature>
<keyword evidence="5" id="KW-0539">Nucleus</keyword>
<dbReference type="RefSeq" id="XP_028821179.1">
    <property type="nucleotide sequence ID" value="XM_028965346.1"/>
</dbReference>
<dbReference type="InterPro" id="IPR049363">
    <property type="entry name" value="RMI1_N"/>
</dbReference>
<evidence type="ECO:0000256" key="7">
    <source>
        <dbReference type="SAM" id="MobiDB-lite"/>
    </source>
</evidence>
<dbReference type="Pfam" id="PF16099">
    <property type="entry name" value="RMI1_C"/>
    <property type="match status" value="1"/>
</dbReference>
<feature type="domain" description="RMI1 N-terminal" evidence="10">
    <location>
        <begin position="12"/>
        <end position="61"/>
    </location>
</feature>
<dbReference type="Ensembl" id="ENSDCDT00010024402.1">
    <property type="protein sequence ID" value="ENSDCDP00010021928.1"/>
    <property type="gene ID" value="ENSDCDG00010011083.1"/>
</dbReference>
<dbReference type="Pfam" id="PF08585">
    <property type="entry name" value="RMI1_N_C"/>
    <property type="match status" value="1"/>
</dbReference>
<dbReference type="Pfam" id="PF21000">
    <property type="entry name" value="RMI1_N_N"/>
    <property type="match status" value="1"/>
</dbReference>
<dbReference type="GO" id="GO:0031422">
    <property type="term" value="C:RecQ family helicase-topoisomerase III complex"/>
    <property type="evidence" value="ECO:0007669"/>
    <property type="project" value="TreeGrafter"/>
</dbReference>
<evidence type="ECO:0000259" key="8">
    <source>
        <dbReference type="Pfam" id="PF08585"/>
    </source>
</evidence>
<feature type="region of interest" description="Disordered" evidence="7">
    <location>
        <begin position="214"/>
        <end position="247"/>
    </location>
</feature>
<accession>A0AAY4BLZ6</accession>
<dbReference type="SMART" id="SM01161">
    <property type="entry name" value="DUF1767"/>
    <property type="match status" value="1"/>
</dbReference>
<evidence type="ECO:0000313" key="12">
    <source>
        <dbReference type="Proteomes" id="UP000694580"/>
    </source>
</evidence>
<evidence type="ECO:0000256" key="5">
    <source>
        <dbReference type="ARBA" id="ARBA00023242"/>
    </source>
</evidence>
<dbReference type="InterPro" id="IPR042470">
    <property type="entry name" value="RMI1_N_C_sf"/>
</dbReference>
<keyword evidence="4" id="KW-0235">DNA replication</keyword>
<feature type="region of interest" description="Disordered" evidence="7">
    <location>
        <begin position="392"/>
        <end position="417"/>
    </location>
</feature>
<proteinExistence type="inferred from homology"/>
<comment type="subcellular location">
    <subcellularLocation>
        <location evidence="1">Nucleus</location>
    </subcellularLocation>
</comment>
<name>A0AAY4BLZ6_9TELE</name>
<feature type="compositionally biased region" description="Acidic residues" evidence="7">
    <location>
        <begin position="234"/>
        <end position="247"/>
    </location>
</feature>
<feature type="domain" description="RecQ mediated genome instability protein 1 OB-fold" evidence="8">
    <location>
        <begin position="68"/>
        <end position="203"/>
    </location>
</feature>
<dbReference type="GeneID" id="114772457"/>
<evidence type="ECO:0000256" key="1">
    <source>
        <dbReference type="ARBA" id="ARBA00004123"/>
    </source>
</evidence>
<organism evidence="11 12">
    <name type="scientific">Denticeps clupeoides</name>
    <name type="common">denticle herring</name>
    <dbReference type="NCBI Taxonomy" id="299321"/>
    <lineage>
        <taxon>Eukaryota</taxon>
        <taxon>Metazoa</taxon>
        <taxon>Chordata</taxon>
        <taxon>Craniata</taxon>
        <taxon>Vertebrata</taxon>
        <taxon>Euteleostomi</taxon>
        <taxon>Actinopterygii</taxon>
        <taxon>Neopterygii</taxon>
        <taxon>Teleostei</taxon>
        <taxon>Clupei</taxon>
        <taxon>Clupeiformes</taxon>
        <taxon>Denticipitoidei</taxon>
        <taxon>Denticipitidae</taxon>
        <taxon>Denticeps</taxon>
    </lineage>
</organism>
<comment type="similarity">
    <text evidence="2">Belongs to the RMI1 family.</text>
</comment>
<evidence type="ECO:0000259" key="9">
    <source>
        <dbReference type="Pfam" id="PF16099"/>
    </source>
</evidence>
<evidence type="ECO:0000256" key="6">
    <source>
        <dbReference type="ARBA" id="ARBA00024977"/>
    </source>
</evidence>
<dbReference type="GO" id="GO:0000712">
    <property type="term" value="P:resolution of meiotic recombination intermediates"/>
    <property type="evidence" value="ECO:0007669"/>
    <property type="project" value="TreeGrafter"/>
</dbReference>
<dbReference type="GO" id="GO:0006260">
    <property type="term" value="P:DNA replication"/>
    <property type="evidence" value="ECO:0007669"/>
    <property type="project" value="UniProtKB-KW"/>
</dbReference>
<dbReference type="AlphaFoldDB" id="A0AAY4BLZ6"/>
<dbReference type="GO" id="GO:0000724">
    <property type="term" value="P:double-strand break repair via homologous recombination"/>
    <property type="evidence" value="ECO:0007669"/>
    <property type="project" value="TreeGrafter"/>
</dbReference>
<protein>
    <recommendedName>
        <fullName evidence="3">RecQ-mediated genome instability protein 1</fullName>
    </recommendedName>
</protein>
<dbReference type="Gene3D" id="1.10.8.1020">
    <property type="entry name" value="RecQ-mediated genome instability protein 1, N-terminal domain"/>
    <property type="match status" value="1"/>
</dbReference>
<evidence type="ECO:0000313" key="11">
    <source>
        <dbReference type="Ensembl" id="ENSDCDP00010021928.1"/>
    </source>
</evidence>